<dbReference type="InterPro" id="IPR042557">
    <property type="entry name" value="SCO4226"/>
</dbReference>
<dbReference type="RefSeq" id="WP_187099624.1">
    <property type="nucleotide sequence ID" value="NZ_CP059895.1"/>
</dbReference>
<dbReference type="InterPro" id="IPR025336">
    <property type="entry name" value="SCO4226-like"/>
</dbReference>
<dbReference type="KEGG" id="mflu:HZU40_33930"/>
<evidence type="ECO:0000313" key="2">
    <source>
        <dbReference type="Proteomes" id="UP000515498"/>
    </source>
</evidence>
<protein>
    <submittedName>
        <fullName evidence="1">DUF4242 domain-containing protein</fullName>
    </submittedName>
</protein>
<keyword evidence="1" id="KW-0614">Plasmid</keyword>
<name>A0A7G8PQB8_9MYCO</name>
<organism evidence="1 2">
    <name type="scientific">Mycolicibacterium fluoranthenivorans</name>
    <dbReference type="NCBI Taxonomy" id="258505"/>
    <lineage>
        <taxon>Bacteria</taxon>
        <taxon>Bacillati</taxon>
        <taxon>Actinomycetota</taxon>
        <taxon>Actinomycetes</taxon>
        <taxon>Mycobacteriales</taxon>
        <taxon>Mycobacteriaceae</taxon>
        <taxon>Mycolicibacterium</taxon>
    </lineage>
</organism>
<dbReference type="Proteomes" id="UP000515498">
    <property type="component" value="Plasmid unnamed1"/>
</dbReference>
<proteinExistence type="predicted"/>
<dbReference type="Gene3D" id="3.30.70.3090">
    <property type="entry name" value="ORF SCO4226, nickel-binding ferredoxin-like monomer"/>
    <property type="match status" value="1"/>
</dbReference>
<gene>
    <name evidence="1" type="ORF">HZU40_33930</name>
</gene>
<dbReference type="AlphaFoldDB" id="A0A7G8PQB8"/>
<dbReference type="EMBL" id="CP059895">
    <property type="protein sequence ID" value="QNJ96534.1"/>
    <property type="molecule type" value="Genomic_DNA"/>
</dbReference>
<sequence length="90" mass="10059">MPKFVIERTVPGAGHWTDEEARDISAKSNAVLDDMPDVQWQESYVVDDKLYCVYVAPDANQVIEHARRGGFPADKVSEVRRVIDPTSGGR</sequence>
<accession>A0A7G8PQB8</accession>
<reference evidence="1 2" key="1">
    <citation type="submission" date="2020-07" db="EMBL/GenBank/DDBJ databases">
        <title>Draft genome sequence of four isobutane-metabolizing strains capable of cometabolically degrading diverse ether contaminants.</title>
        <authorList>
            <person name="Chen W."/>
            <person name="Faulkner N."/>
            <person name="Smith C."/>
            <person name="Hyman M."/>
        </authorList>
    </citation>
    <scope>NUCLEOTIDE SEQUENCE [LARGE SCALE GENOMIC DNA]</scope>
    <source>
        <strain evidence="1 2">2A</strain>
        <plasmid evidence="1 2">unnamed1</plasmid>
    </source>
</reference>
<dbReference type="Pfam" id="PF14026">
    <property type="entry name" value="SCO4226-like"/>
    <property type="match status" value="1"/>
</dbReference>
<geneLocation type="plasmid" evidence="1 2">
    <name>unnamed1</name>
</geneLocation>
<evidence type="ECO:0000313" key="1">
    <source>
        <dbReference type="EMBL" id="QNJ96534.1"/>
    </source>
</evidence>